<feature type="non-terminal residue" evidence="1">
    <location>
        <position position="1"/>
    </location>
</feature>
<dbReference type="Proteomes" id="UP000265520">
    <property type="component" value="Unassembled WGS sequence"/>
</dbReference>
<accession>A0A392R2W7</accession>
<evidence type="ECO:0000313" key="1">
    <source>
        <dbReference type="EMBL" id="MCI30186.1"/>
    </source>
</evidence>
<proteinExistence type="predicted"/>
<dbReference type="AlphaFoldDB" id="A0A392R2W7"/>
<protein>
    <submittedName>
        <fullName evidence="1">Uncharacterized protein</fullName>
    </submittedName>
</protein>
<comment type="caution">
    <text evidence="1">The sequence shown here is derived from an EMBL/GenBank/DDBJ whole genome shotgun (WGS) entry which is preliminary data.</text>
</comment>
<organism evidence="1 2">
    <name type="scientific">Trifolium medium</name>
    <dbReference type="NCBI Taxonomy" id="97028"/>
    <lineage>
        <taxon>Eukaryota</taxon>
        <taxon>Viridiplantae</taxon>
        <taxon>Streptophyta</taxon>
        <taxon>Embryophyta</taxon>
        <taxon>Tracheophyta</taxon>
        <taxon>Spermatophyta</taxon>
        <taxon>Magnoliopsida</taxon>
        <taxon>eudicotyledons</taxon>
        <taxon>Gunneridae</taxon>
        <taxon>Pentapetalae</taxon>
        <taxon>rosids</taxon>
        <taxon>fabids</taxon>
        <taxon>Fabales</taxon>
        <taxon>Fabaceae</taxon>
        <taxon>Papilionoideae</taxon>
        <taxon>50 kb inversion clade</taxon>
        <taxon>NPAAA clade</taxon>
        <taxon>Hologalegina</taxon>
        <taxon>IRL clade</taxon>
        <taxon>Trifolieae</taxon>
        <taxon>Trifolium</taxon>
    </lineage>
</organism>
<keyword evidence="2" id="KW-1185">Reference proteome</keyword>
<evidence type="ECO:0000313" key="2">
    <source>
        <dbReference type="Proteomes" id="UP000265520"/>
    </source>
</evidence>
<name>A0A392R2W7_9FABA</name>
<reference evidence="1 2" key="1">
    <citation type="journal article" date="2018" name="Front. Plant Sci.">
        <title>Red Clover (Trifolium pratense) and Zigzag Clover (T. medium) - A Picture of Genomic Similarities and Differences.</title>
        <authorList>
            <person name="Dluhosova J."/>
            <person name="Istvanek J."/>
            <person name="Nedelnik J."/>
            <person name="Repkova J."/>
        </authorList>
    </citation>
    <scope>NUCLEOTIDE SEQUENCE [LARGE SCALE GENOMIC DNA]</scope>
    <source>
        <strain evidence="2">cv. 10/8</strain>
        <tissue evidence="1">Leaf</tissue>
    </source>
</reference>
<sequence>RGGSAVGASVTVIGLGHLERDRMVRMEHNVVFAERGRNKGVRCIVTCIQLCKGQQRRRKEEKV</sequence>
<dbReference type="EMBL" id="LXQA010177704">
    <property type="protein sequence ID" value="MCI30186.1"/>
    <property type="molecule type" value="Genomic_DNA"/>
</dbReference>